<dbReference type="AlphaFoldDB" id="A0AAN5YQ74"/>
<evidence type="ECO:0000313" key="4">
    <source>
        <dbReference type="Proteomes" id="UP000649114"/>
    </source>
</evidence>
<protein>
    <submittedName>
        <fullName evidence="2">Uncharacterized protein</fullName>
    </submittedName>
</protein>
<organism evidence="2 4">
    <name type="scientific">Aspergillus lentulus</name>
    <dbReference type="NCBI Taxonomy" id="293939"/>
    <lineage>
        <taxon>Eukaryota</taxon>
        <taxon>Fungi</taxon>
        <taxon>Dikarya</taxon>
        <taxon>Ascomycota</taxon>
        <taxon>Pezizomycotina</taxon>
        <taxon>Eurotiomycetes</taxon>
        <taxon>Eurotiomycetidae</taxon>
        <taxon>Eurotiales</taxon>
        <taxon>Aspergillaceae</taxon>
        <taxon>Aspergillus</taxon>
        <taxon>Aspergillus subgen. Fumigati</taxon>
    </lineage>
</organism>
<evidence type="ECO:0000313" key="1">
    <source>
        <dbReference type="EMBL" id="GAQ06592.1"/>
    </source>
</evidence>
<proteinExistence type="predicted"/>
<dbReference type="EMBL" id="BCLY01000008">
    <property type="protein sequence ID" value="GAQ06592.1"/>
    <property type="molecule type" value="Genomic_DNA"/>
</dbReference>
<dbReference type="Proteomes" id="UP000051487">
    <property type="component" value="Unassembled WGS sequence"/>
</dbReference>
<name>A0AAN5YQ74_ASPLE</name>
<sequence>MARRVSLGQYCNIENSKMVKSSTVVITLLVAMAAAAPIPIGAKNTPSHLNDNKPRLESPTLGNLLLNPEIFKSFKFSGLVEPVGDALANPPQLVPLPS</sequence>
<comment type="caution">
    <text evidence="2">The sequence shown here is derived from an EMBL/GenBank/DDBJ whole genome shotgun (WGS) entry which is preliminary data.</text>
</comment>
<dbReference type="EMBL" id="JAAAPU010000038">
    <property type="protein sequence ID" value="KAF4205706.1"/>
    <property type="molecule type" value="Genomic_DNA"/>
</dbReference>
<evidence type="ECO:0000313" key="3">
    <source>
        <dbReference type="Proteomes" id="UP000051487"/>
    </source>
</evidence>
<gene>
    <name evidence="1" type="ORF">ALT_3913</name>
    <name evidence="2" type="ORF">CNMCM8927_005744</name>
</gene>
<reference evidence="2" key="3">
    <citation type="submission" date="2020-04" db="EMBL/GenBank/DDBJ databases">
        <authorList>
            <person name="Santos R.A.C."/>
            <person name="Steenwyk J.L."/>
            <person name="Rivero-Menendez O."/>
            <person name="Mead M.E."/>
            <person name="Silva L.P."/>
            <person name="Bastos R.W."/>
            <person name="Alastruey-Izquierdo A."/>
            <person name="Goldman G.H."/>
            <person name="Rokas A."/>
        </authorList>
    </citation>
    <scope>NUCLEOTIDE SEQUENCE</scope>
    <source>
        <strain evidence="2">CNM-CM8927</strain>
    </source>
</reference>
<evidence type="ECO:0000313" key="2">
    <source>
        <dbReference type="EMBL" id="KAF4205706.1"/>
    </source>
</evidence>
<accession>A0AAN5YQ74</accession>
<dbReference type="Proteomes" id="UP000649114">
    <property type="component" value="Unassembled WGS sequence"/>
</dbReference>
<reference evidence="2" key="2">
    <citation type="journal article" date="2020" name="bioRxiv">
        <title>Genomic and phenotypic heterogeneity of clinical isolates of the human pathogens Aspergillus fumigatus, Aspergillus lentulus and Aspergillus fumigatiaffinis.</title>
        <authorList>
            <person name="dos Santos R.A.C."/>
            <person name="Steenwyk J.L."/>
            <person name="Rivero-Menendez O."/>
            <person name="Mead M.E."/>
            <person name="Silva L.P."/>
            <person name="Bastos R.W."/>
            <person name="Alastruey-Izquierdo A."/>
            <person name="Goldman G.H."/>
            <person name="Rokas A."/>
        </authorList>
    </citation>
    <scope>NUCLEOTIDE SEQUENCE</scope>
    <source>
        <strain evidence="2">CNM-CM8927</strain>
    </source>
</reference>
<reference evidence="1 3" key="1">
    <citation type="submission" date="2015-11" db="EMBL/GenBank/DDBJ databases">
        <title>Aspergillus lentulus strain IFM 54703T.</title>
        <authorList>
            <person name="Kusuya Y."/>
            <person name="Sakai K."/>
            <person name="Kamei K."/>
            <person name="Takahashi H."/>
            <person name="Yaguchi T."/>
        </authorList>
    </citation>
    <scope>NUCLEOTIDE SEQUENCE [LARGE SCALE GENOMIC DNA]</scope>
    <source>
        <strain evidence="1 3">IFM 54703</strain>
    </source>
</reference>